<dbReference type="Gene3D" id="3.40.50.300">
    <property type="entry name" value="P-loop containing nucleotide triphosphate hydrolases"/>
    <property type="match status" value="1"/>
</dbReference>
<evidence type="ECO:0000313" key="4">
    <source>
        <dbReference type="Proteomes" id="UP000600799"/>
    </source>
</evidence>
<accession>A0ABS0HEP1</accession>
<dbReference type="InterPro" id="IPR035421">
    <property type="entry name" value="Terminase_6C"/>
</dbReference>
<feature type="domain" description="Terminase large subunit gp17-like C-terminal" evidence="2">
    <location>
        <begin position="283"/>
        <end position="430"/>
    </location>
</feature>
<keyword evidence="1" id="KW-1188">Viral release from host cell</keyword>
<proteinExistence type="predicted"/>
<comment type="caution">
    <text evidence="3">The sequence shown here is derived from an EMBL/GenBank/DDBJ whole genome shotgun (WGS) entry which is preliminary data.</text>
</comment>
<evidence type="ECO:0000259" key="2">
    <source>
        <dbReference type="Pfam" id="PF17289"/>
    </source>
</evidence>
<dbReference type="Gene3D" id="3.30.420.240">
    <property type="match status" value="1"/>
</dbReference>
<sequence length="445" mass="48436">MAELALLDWLSDASPERIAAFVNGLDEKEITEWPFDWQSWARTNQLAPASDWRVWLVMAGRGFGKTRLGAEWVRGVAEADPEARIALVGSSLHEARSVMVEGESGLLSIGAPWRRPSYESSVRRLTWPNGAQAFLYSAGEPEALRGPQHSHAWCDEIAKWDNMSNRALSTWDNLLMGLRLGSDPRLVATTTPRPVPLVARIVGRQSLDMGEDVVVTRGTTFDNAANLPARFIEAMRKTFGGTMLGRQELLGEMIEDLAGALWSRRLIEGGREDVAPPCTRIVIGVDPPASAHGDACGIVVCGIGDDRIARVLADCSVEQASPERWARAVVNAAQAWSADRVVAEANQGGEMVSAVLRAAQANLPLRLVHASRGKAARAEPVAALYEAGRVRHAGMFARLEDELCGMMPGGEYQGPGRSPDRADACVWALTELMLGQQAEPRIWFD</sequence>
<dbReference type="EMBL" id="JADQDC010000003">
    <property type="protein sequence ID" value="MBF9150414.1"/>
    <property type="molecule type" value="Genomic_DNA"/>
</dbReference>
<reference evidence="3 4" key="1">
    <citation type="submission" date="2020-11" db="EMBL/GenBank/DDBJ databases">
        <title>The genome sequence of Novosphingobium sp. 1Y9A.</title>
        <authorList>
            <person name="Liu Y."/>
        </authorList>
    </citation>
    <scope>NUCLEOTIDE SEQUENCE [LARGE SCALE GENOMIC DNA]</scope>
    <source>
        <strain evidence="3 4">1Y9A</strain>
    </source>
</reference>
<gene>
    <name evidence="3" type="ORF">I2488_05325</name>
</gene>
<evidence type="ECO:0000256" key="1">
    <source>
        <dbReference type="ARBA" id="ARBA00022612"/>
    </source>
</evidence>
<protein>
    <submittedName>
        <fullName evidence="3">DNA-packaging protein</fullName>
    </submittedName>
</protein>
<dbReference type="Pfam" id="PF17289">
    <property type="entry name" value="Terminase_6C"/>
    <property type="match status" value="1"/>
</dbReference>
<keyword evidence="4" id="KW-1185">Reference proteome</keyword>
<dbReference type="RefSeq" id="WP_196274777.1">
    <property type="nucleotide sequence ID" value="NZ_JADQDC010000003.1"/>
</dbReference>
<dbReference type="Pfam" id="PF03237">
    <property type="entry name" value="Terminase_6N"/>
    <property type="match status" value="1"/>
</dbReference>
<dbReference type="Proteomes" id="UP000600799">
    <property type="component" value="Unassembled WGS sequence"/>
</dbReference>
<name>A0ABS0HEP1_9SPHN</name>
<dbReference type="InterPro" id="IPR027417">
    <property type="entry name" value="P-loop_NTPase"/>
</dbReference>
<evidence type="ECO:0000313" key="3">
    <source>
        <dbReference type="EMBL" id="MBF9150414.1"/>
    </source>
</evidence>
<organism evidence="3 4">
    <name type="scientific">Novosphingobium jiangmenense</name>
    <dbReference type="NCBI Taxonomy" id="2791981"/>
    <lineage>
        <taxon>Bacteria</taxon>
        <taxon>Pseudomonadati</taxon>
        <taxon>Pseudomonadota</taxon>
        <taxon>Alphaproteobacteria</taxon>
        <taxon>Sphingomonadales</taxon>
        <taxon>Sphingomonadaceae</taxon>
        <taxon>Novosphingobium</taxon>
    </lineage>
</organism>